<evidence type="ECO:0000313" key="2">
    <source>
        <dbReference type="Proteomes" id="UP000004994"/>
    </source>
</evidence>
<evidence type="ECO:0000313" key="1">
    <source>
        <dbReference type="EnsemblPlants" id="Solyc07g021360.1.1.1"/>
    </source>
</evidence>
<dbReference type="SMR" id="A0A3Q7H6W2"/>
<dbReference type="Gramene" id="Solyc07g021360.1.1">
    <property type="protein sequence ID" value="Solyc07g021360.1.1.1"/>
    <property type="gene ID" value="Solyc07g021360.1"/>
</dbReference>
<protein>
    <submittedName>
        <fullName evidence="1">Uncharacterized protein</fullName>
    </submittedName>
</protein>
<sequence length="65" mass="7519">MIYFSFVCLCSHYFYTTHVELLLDVASRNNDSFVTSNADYMIYACKVGENKPLKAFSRHPMKTKA</sequence>
<dbReference type="AlphaFoldDB" id="A0A3Q7H6W2"/>
<dbReference type="Proteomes" id="UP000004994">
    <property type="component" value="Chromosome 7"/>
</dbReference>
<accession>A0A3Q7H6W2</accession>
<reference evidence="1" key="2">
    <citation type="submission" date="2019-01" db="UniProtKB">
        <authorList>
            <consortium name="EnsemblPlants"/>
        </authorList>
    </citation>
    <scope>IDENTIFICATION</scope>
    <source>
        <strain evidence="1">cv. Heinz 1706</strain>
    </source>
</reference>
<dbReference type="PaxDb" id="4081-Solyc07g021360.1.1"/>
<keyword evidence="2" id="KW-1185">Reference proteome</keyword>
<organism evidence="1">
    <name type="scientific">Solanum lycopersicum</name>
    <name type="common">Tomato</name>
    <name type="synonym">Lycopersicon esculentum</name>
    <dbReference type="NCBI Taxonomy" id="4081"/>
    <lineage>
        <taxon>Eukaryota</taxon>
        <taxon>Viridiplantae</taxon>
        <taxon>Streptophyta</taxon>
        <taxon>Embryophyta</taxon>
        <taxon>Tracheophyta</taxon>
        <taxon>Spermatophyta</taxon>
        <taxon>Magnoliopsida</taxon>
        <taxon>eudicotyledons</taxon>
        <taxon>Gunneridae</taxon>
        <taxon>Pentapetalae</taxon>
        <taxon>asterids</taxon>
        <taxon>lamiids</taxon>
        <taxon>Solanales</taxon>
        <taxon>Solanaceae</taxon>
        <taxon>Solanoideae</taxon>
        <taxon>Solaneae</taxon>
        <taxon>Solanum</taxon>
        <taxon>Solanum subgen. Lycopersicon</taxon>
    </lineage>
</organism>
<dbReference type="STRING" id="4081.A0A3Q7H6W2"/>
<reference evidence="1" key="1">
    <citation type="journal article" date="2012" name="Nature">
        <title>The tomato genome sequence provides insights into fleshy fruit evolution.</title>
        <authorList>
            <consortium name="Tomato Genome Consortium"/>
        </authorList>
    </citation>
    <scope>NUCLEOTIDE SEQUENCE [LARGE SCALE GENOMIC DNA]</scope>
    <source>
        <strain evidence="1">cv. Heinz 1706</strain>
    </source>
</reference>
<name>A0A3Q7H6W2_SOLLC</name>
<dbReference type="InParanoid" id="A0A3Q7H6W2"/>
<proteinExistence type="predicted"/>
<dbReference type="EnsemblPlants" id="Solyc07g021360.1.1">
    <property type="protein sequence ID" value="Solyc07g021360.1.1.1"/>
    <property type="gene ID" value="Solyc07g021360.1"/>
</dbReference>